<protein>
    <recommendedName>
        <fullName evidence="1">Band 7 domain-containing protein</fullName>
    </recommendedName>
</protein>
<proteinExistence type="predicted"/>
<dbReference type="PANTHER" id="PTHR43327:SF10">
    <property type="entry name" value="STOMATIN-LIKE PROTEIN 2, MITOCHONDRIAL"/>
    <property type="match status" value="1"/>
</dbReference>
<dbReference type="CDD" id="cd08829">
    <property type="entry name" value="SPFH_paraslipin"/>
    <property type="match status" value="1"/>
</dbReference>
<reference evidence="2 3" key="1">
    <citation type="journal article" date="2011" name="Microb. Cell Fact.">
        <title>Genomic analysis reveals Lactobacillus sanfranciscensis as stable element in traditional sourdoughs.</title>
        <authorList>
            <person name="Vogel R.F."/>
            <person name="Pavlovic M."/>
            <person name="Ehrmann M.A."/>
            <person name="Wiezer A."/>
            <person name="Liesegang H."/>
            <person name="Offschanka S."/>
            <person name="Voget S."/>
            <person name="Angelov A."/>
            <person name="Bocker G."/>
            <person name="Liebl W."/>
        </authorList>
    </citation>
    <scope>NUCLEOTIDE SEQUENCE [LARGE SCALE GENOMIC DNA]</scope>
    <source>
        <strain evidence="2 3">TMW 1.1304</strain>
    </source>
</reference>
<dbReference type="EMBL" id="CP002461">
    <property type="protein sequence ID" value="AEN99485.1"/>
    <property type="molecule type" value="Genomic_DNA"/>
</dbReference>
<dbReference type="Proteomes" id="UP000001285">
    <property type="component" value="Chromosome"/>
</dbReference>
<dbReference type="Gene3D" id="3.30.479.30">
    <property type="entry name" value="Band 7 domain"/>
    <property type="match status" value="1"/>
</dbReference>
<dbReference type="PRINTS" id="PR00721">
    <property type="entry name" value="STOMATIN"/>
</dbReference>
<name>G2KVV6_FRUST</name>
<dbReference type="Pfam" id="PF01145">
    <property type="entry name" value="Band_7"/>
    <property type="match status" value="1"/>
</dbReference>
<dbReference type="GO" id="GO:0016020">
    <property type="term" value="C:membrane"/>
    <property type="evidence" value="ECO:0007669"/>
    <property type="project" value="InterPro"/>
</dbReference>
<evidence type="ECO:0000259" key="1">
    <source>
        <dbReference type="SMART" id="SM00244"/>
    </source>
</evidence>
<dbReference type="InterPro" id="IPR001972">
    <property type="entry name" value="Stomatin_HflK_fam"/>
</dbReference>
<feature type="domain" description="Band 7" evidence="1">
    <location>
        <begin position="7"/>
        <end position="164"/>
    </location>
</feature>
<dbReference type="AlphaFoldDB" id="G2KVV6"/>
<gene>
    <name evidence="2" type="ordered locus">LSA_10970</name>
</gene>
<dbReference type="InterPro" id="IPR001107">
    <property type="entry name" value="Band_7"/>
</dbReference>
<evidence type="ECO:0000313" key="2">
    <source>
        <dbReference type="EMBL" id="AEN99485.1"/>
    </source>
</evidence>
<keyword evidence="3" id="KW-1185">Reference proteome</keyword>
<organism evidence="2 3">
    <name type="scientific">Fructilactobacillus sanfranciscensis (strain TMW 1.1304)</name>
    <name type="common">Lactobacillus sanfranciscensis</name>
    <dbReference type="NCBI Taxonomy" id="714313"/>
    <lineage>
        <taxon>Bacteria</taxon>
        <taxon>Bacillati</taxon>
        <taxon>Bacillota</taxon>
        <taxon>Bacilli</taxon>
        <taxon>Lactobacillales</taxon>
        <taxon>Lactobacillaceae</taxon>
        <taxon>Fructilactobacillus</taxon>
    </lineage>
</organism>
<dbReference type="InterPro" id="IPR036013">
    <property type="entry name" value="Band_7/SPFH_dom_sf"/>
</dbReference>
<dbReference type="STRING" id="714313.LSA_10970"/>
<dbReference type="eggNOG" id="COG0330">
    <property type="taxonomic scope" value="Bacteria"/>
</dbReference>
<dbReference type="HOGENOM" id="CLU_024949_2_0_9"/>
<dbReference type="KEGG" id="lsn:LSA_10970"/>
<dbReference type="InterPro" id="IPR050710">
    <property type="entry name" value="Band7/mec-2_domain"/>
</dbReference>
<dbReference type="SMART" id="SM00244">
    <property type="entry name" value="PHB"/>
    <property type="match status" value="1"/>
</dbReference>
<sequence length="287" mass="31254">MKESTMLGIKIVQQNNVGLVTFLGKYSRQFESGIHFYIPFIEHVSTVSLQSQPLALPVQTGITKDNASISIQVTLNYRITNAERYTFGNSNSIQSMAYQVSGTLRDIIGSMDLDEVLNSTDKINTKLMQNIGDLTNTYGVMIERVQIGNLTPSKGVSEAMENQITASKNKQATISQAQGNAEQIRLNTEAQNAAKIATAKADKQQTEIHADAQAYATKIQADADKYRIAELQAAYAAADPKYFNAQSIDAIRAAGTDGNLIIVPNESNGLYGQLAAFSKMQKTDATK</sequence>
<dbReference type="SUPFAM" id="SSF117892">
    <property type="entry name" value="Band 7/SPFH domain"/>
    <property type="match status" value="1"/>
</dbReference>
<dbReference type="PANTHER" id="PTHR43327">
    <property type="entry name" value="STOMATIN-LIKE PROTEIN 2, MITOCHONDRIAL"/>
    <property type="match status" value="1"/>
</dbReference>
<evidence type="ECO:0000313" key="3">
    <source>
        <dbReference type="Proteomes" id="UP000001285"/>
    </source>
</evidence>
<accession>G2KVV6</accession>